<gene>
    <name evidence="1" type="ORF">H7U12_19945</name>
</gene>
<organism evidence="1 2">
    <name type="scientific">Rufibacter sediminis</name>
    <dbReference type="NCBI Taxonomy" id="2762756"/>
    <lineage>
        <taxon>Bacteria</taxon>
        <taxon>Pseudomonadati</taxon>
        <taxon>Bacteroidota</taxon>
        <taxon>Cytophagia</taxon>
        <taxon>Cytophagales</taxon>
        <taxon>Hymenobacteraceae</taxon>
        <taxon>Rufibacter</taxon>
    </lineage>
</organism>
<sequence length="92" mass="10364">MDKRDLILADLFAQVKCHHDPEDHPTSTSKIATDIDVHLDEVLLLCQELAQEGFLKISPLNSPPLVYLTVIGIARARRLDTIYSTLGHRRTC</sequence>
<keyword evidence="2" id="KW-1185">Reference proteome</keyword>
<reference evidence="1 2" key="1">
    <citation type="journal article" date="2019" name="Int. J. Syst. Evol. Microbiol.">
        <title>Rufibacter sediminis sp. nov., isolated from freshwater lake sediment.</title>
        <authorList>
            <person name="Qu J.H."/>
            <person name="Zhang L.J."/>
            <person name="Fu Y.H."/>
            <person name="Li H.F."/>
        </authorList>
    </citation>
    <scope>NUCLEOTIDE SEQUENCE [LARGE SCALE GENOMIC DNA]</scope>
    <source>
        <strain evidence="1 2">H-1</strain>
    </source>
</reference>
<dbReference type="Proteomes" id="UP000659698">
    <property type="component" value="Unassembled WGS sequence"/>
</dbReference>
<dbReference type="EMBL" id="JACOAF010000044">
    <property type="protein sequence ID" value="MBC3541972.1"/>
    <property type="molecule type" value="Genomic_DNA"/>
</dbReference>
<name>A0ABR6VYK0_9BACT</name>
<evidence type="ECO:0000313" key="2">
    <source>
        <dbReference type="Proteomes" id="UP000659698"/>
    </source>
</evidence>
<proteinExistence type="predicted"/>
<comment type="caution">
    <text evidence="1">The sequence shown here is derived from an EMBL/GenBank/DDBJ whole genome shotgun (WGS) entry which is preliminary data.</text>
</comment>
<dbReference type="RefSeq" id="WP_186641409.1">
    <property type="nucleotide sequence ID" value="NZ_JAFMZN010000003.1"/>
</dbReference>
<protein>
    <recommendedName>
        <fullName evidence="3">DprA winged helix domain-containing protein</fullName>
    </recommendedName>
</protein>
<accession>A0ABR6VYK0</accession>
<evidence type="ECO:0008006" key="3">
    <source>
        <dbReference type="Google" id="ProtNLM"/>
    </source>
</evidence>
<evidence type="ECO:0000313" key="1">
    <source>
        <dbReference type="EMBL" id="MBC3541972.1"/>
    </source>
</evidence>